<dbReference type="AlphaFoldDB" id="A0A2R5FQB7"/>
<proteinExistence type="predicted"/>
<gene>
    <name evidence="1" type="ORF">NIES4072_33570</name>
</gene>
<keyword evidence="2" id="KW-1185">Reference proteome</keyword>
<name>A0A2R5FQB7_NOSCO</name>
<accession>A0A2R5FQB7</accession>
<sequence>MEKDYFMKFLDNQQINLHTRFAYLREGFYEVKFTTDKTVFSSSS</sequence>
<reference evidence="1 2" key="1">
    <citation type="submission" date="2017-06" db="EMBL/GenBank/DDBJ databases">
        <title>Genome sequencing of cyanobaciteial culture collection at National Institute for Environmental Studies (NIES).</title>
        <authorList>
            <person name="Hirose Y."/>
            <person name="Shimura Y."/>
            <person name="Fujisawa T."/>
            <person name="Nakamura Y."/>
            <person name="Kawachi M."/>
        </authorList>
    </citation>
    <scope>NUCLEOTIDE SEQUENCE [LARGE SCALE GENOMIC DNA]</scope>
    <source>
        <strain evidence="1 2">NIES-4072</strain>
    </source>
</reference>
<evidence type="ECO:0000313" key="2">
    <source>
        <dbReference type="Proteomes" id="UP000245124"/>
    </source>
</evidence>
<dbReference type="EMBL" id="BDUD01000001">
    <property type="protein sequence ID" value="GBG19688.1"/>
    <property type="molecule type" value="Genomic_DNA"/>
</dbReference>
<dbReference type="Proteomes" id="UP000245124">
    <property type="component" value="Unassembled WGS sequence"/>
</dbReference>
<comment type="caution">
    <text evidence="1">The sequence shown here is derived from an EMBL/GenBank/DDBJ whole genome shotgun (WGS) entry which is preliminary data.</text>
</comment>
<organism evidence="1 2">
    <name type="scientific">Nostoc commune NIES-4072</name>
    <dbReference type="NCBI Taxonomy" id="2005467"/>
    <lineage>
        <taxon>Bacteria</taxon>
        <taxon>Bacillati</taxon>
        <taxon>Cyanobacteriota</taxon>
        <taxon>Cyanophyceae</taxon>
        <taxon>Nostocales</taxon>
        <taxon>Nostocaceae</taxon>
        <taxon>Nostoc</taxon>
    </lineage>
</organism>
<protein>
    <submittedName>
        <fullName evidence="1">Uncharacterized protein</fullName>
    </submittedName>
</protein>
<evidence type="ECO:0000313" key="1">
    <source>
        <dbReference type="EMBL" id="GBG19688.1"/>
    </source>
</evidence>